<protein>
    <submittedName>
        <fullName evidence="1">Uncharacterized protein</fullName>
    </submittedName>
</protein>
<accession>A0A8J9UW58</accession>
<sequence length="162" mass="18116">MCRRRSGNLSSYSQNSLDKKGRDVILILKSPTYVACGTVRGRCGRPPALARCPRQSVLCPLARAPRPRVGVSNSRRLSRPADGACESVQVARGYSRSPCPRLLERDAAIPSESEMRGSERDSHKSRVPCVGVRARVGRRCTYKRKGIIFACIFHDSIRRWNF</sequence>
<name>A0A8J9UW58_9NEOP</name>
<dbReference type="Proteomes" id="UP000838878">
    <property type="component" value="Chromosome 6"/>
</dbReference>
<keyword evidence="2" id="KW-1185">Reference proteome</keyword>
<dbReference type="EMBL" id="OV170226">
    <property type="protein sequence ID" value="CAH0726907.1"/>
    <property type="molecule type" value="Genomic_DNA"/>
</dbReference>
<gene>
    <name evidence="1" type="ORF">BINO364_LOCUS12313</name>
</gene>
<evidence type="ECO:0000313" key="2">
    <source>
        <dbReference type="Proteomes" id="UP000838878"/>
    </source>
</evidence>
<dbReference type="OrthoDB" id="7419420at2759"/>
<organism evidence="1 2">
    <name type="scientific">Brenthis ino</name>
    <name type="common">lesser marbled fritillary</name>
    <dbReference type="NCBI Taxonomy" id="405034"/>
    <lineage>
        <taxon>Eukaryota</taxon>
        <taxon>Metazoa</taxon>
        <taxon>Ecdysozoa</taxon>
        <taxon>Arthropoda</taxon>
        <taxon>Hexapoda</taxon>
        <taxon>Insecta</taxon>
        <taxon>Pterygota</taxon>
        <taxon>Neoptera</taxon>
        <taxon>Endopterygota</taxon>
        <taxon>Lepidoptera</taxon>
        <taxon>Glossata</taxon>
        <taxon>Ditrysia</taxon>
        <taxon>Papilionoidea</taxon>
        <taxon>Nymphalidae</taxon>
        <taxon>Heliconiinae</taxon>
        <taxon>Argynnini</taxon>
        <taxon>Brenthis</taxon>
    </lineage>
</organism>
<feature type="non-terminal residue" evidence="1">
    <location>
        <position position="162"/>
    </location>
</feature>
<proteinExistence type="predicted"/>
<dbReference type="AlphaFoldDB" id="A0A8J9UW58"/>
<reference evidence="1" key="1">
    <citation type="submission" date="2021-12" db="EMBL/GenBank/DDBJ databases">
        <authorList>
            <person name="Martin H S."/>
        </authorList>
    </citation>
    <scope>NUCLEOTIDE SEQUENCE</scope>
</reference>
<evidence type="ECO:0000313" key="1">
    <source>
        <dbReference type="EMBL" id="CAH0726907.1"/>
    </source>
</evidence>